<evidence type="ECO:0000256" key="9">
    <source>
        <dbReference type="ARBA" id="ARBA00023004"/>
    </source>
</evidence>
<dbReference type="PANTHER" id="PTHR11493">
    <property type="entry name" value="SULFITE REDUCTASE [NADPH] SUBUNIT BETA-RELATED"/>
    <property type="match status" value="1"/>
</dbReference>
<keyword evidence="6 15" id="KW-0479">Metal-binding</keyword>
<evidence type="ECO:0000256" key="15">
    <source>
        <dbReference type="HAMAP-Rule" id="MF_01540"/>
    </source>
</evidence>
<dbReference type="InterPro" id="IPR036136">
    <property type="entry name" value="Nit/Sulf_reduc_fer-like_dom_sf"/>
</dbReference>
<keyword evidence="5 15" id="KW-0349">Heme</keyword>
<dbReference type="NCBIfam" id="TIGR02041">
    <property type="entry name" value="CysI"/>
    <property type="match status" value="1"/>
</dbReference>
<dbReference type="EMBL" id="CP035492">
    <property type="protein sequence ID" value="QAY66500.1"/>
    <property type="molecule type" value="Genomic_DNA"/>
</dbReference>
<dbReference type="Pfam" id="PF03460">
    <property type="entry name" value="NIR_SIR_ferr"/>
    <property type="match status" value="2"/>
</dbReference>
<dbReference type="Proteomes" id="UP000293568">
    <property type="component" value="Chromosome"/>
</dbReference>
<dbReference type="GO" id="GO:0020037">
    <property type="term" value="F:heme binding"/>
    <property type="evidence" value="ECO:0007669"/>
    <property type="project" value="InterPro"/>
</dbReference>
<feature type="domain" description="Nitrite/sulphite reductase 4Fe-4S" evidence="16">
    <location>
        <begin position="173"/>
        <end position="332"/>
    </location>
</feature>
<name>A0A4P6ETJ0_9BACL</name>
<keyword evidence="10 15" id="KW-0411">Iron-sulfur</keyword>
<comment type="catalytic activity">
    <reaction evidence="12 15">
        <text>hydrogen sulfide + 3 NADP(+) + 3 H2O = sulfite + 3 NADPH + 4 H(+)</text>
        <dbReference type="Rhea" id="RHEA:13801"/>
        <dbReference type="ChEBI" id="CHEBI:15377"/>
        <dbReference type="ChEBI" id="CHEBI:15378"/>
        <dbReference type="ChEBI" id="CHEBI:17359"/>
        <dbReference type="ChEBI" id="CHEBI:29919"/>
        <dbReference type="ChEBI" id="CHEBI:57783"/>
        <dbReference type="ChEBI" id="CHEBI:58349"/>
        <dbReference type="EC" id="1.8.1.2"/>
    </reaction>
</comment>
<evidence type="ECO:0000256" key="13">
    <source>
        <dbReference type="ARBA" id="ARBA00057160"/>
    </source>
</evidence>
<keyword evidence="11 15" id="KW-0198">Cysteine biosynthesis</keyword>
<dbReference type="KEGG" id="pprt:ET464_08825"/>
<proteinExistence type="inferred from homology"/>
<dbReference type="HAMAP" id="MF_01540">
    <property type="entry name" value="CysI"/>
    <property type="match status" value="1"/>
</dbReference>
<dbReference type="InterPro" id="IPR006066">
    <property type="entry name" value="NO2/SO3_Rdtase_FeS/sirohaem_BS"/>
</dbReference>
<dbReference type="GO" id="GO:0050311">
    <property type="term" value="F:sulfite reductase (ferredoxin) activity"/>
    <property type="evidence" value="ECO:0007669"/>
    <property type="project" value="TreeGrafter"/>
</dbReference>
<feature type="binding site" evidence="15">
    <location>
        <position position="483"/>
    </location>
    <ligand>
        <name>[4Fe-4S] cluster</name>
        <dbReference type="ChEBI" id="CHEBI:49883"/>
    </ligand>
</feature>
<dbReference type="GO" id="GO:0046872">
    <property type="term" value="F:metal ion binding"/>
    <property type="evidence" value="ECO:0007669"/>
    <property type="project" value="UniProtKB-KW"/>
</dbReference>
<dbReference type="InterPro" id="IPR011786">
    <property type="entry name" value="CysI"/>
</dbReference>
<keyword evidence="4 15" id="KW-0028">Amino-acid biosynthesis</keyword>
<dbReference type="InterPro" id="IPR045169">
    <property type="entry name" value="NO2/SO3_Rdtase_4Fe4S_prot"/>
</dbReference>
<accession>A0A4P6ETJ0</accession>
<feature type="domain" description="Nitrite/Sulfite reductase ferredoxin-like" evidence="17">
    <location>
        <begin position="75"/>
        <end position="133"/>
    </location>
</feature>
<organism evidence="18 19">
    <name type="scientific">Paenibacillus protaetiae</name>
    <dbReference type="NCBI Taxonomy" id="2509456"/>
    <lineage>
        <taxon>Bacteria</taxon>
        <taxon>Bacillati</taxon>
        <taxon>Bacillota</taxon>
        <taxon>Bacilli</taxon>
        <taxon>Bacillales</taxon>
        <taxon>Paenibacillaceae</taxon>
        <taxon>Paenibacillus</taxon>
    </lineage>
</organism>
<feature type="binding site" evidence="15">
    <location>
        <position position="444"/>
    </location>
    <ligand>
        <name>[4Fe-4S] cluster</name>
        <dbReference type="ChEBI" id="CHEBI:49883"/>
    </ligand>
</feature>
<evidence type="ECO:0000256" key="11">
    <source>
        <dbReference type="ARBA" id="ARBA00023192"/>
    </source>
</evidence>
<protein>
    <recommendedName>
        <fullName evidence="15">Sulfite reductase [NADPH] hemoprotein beta-component</fullName>
        <shortName evidence="15">SiR-HP</shortName>
        <shortName evidence="15">SiRHP</shortName>
        <ecNumber evidence="15">1.8.1.2</ecNumber>
    </recommendedName>
</protein>
<comment type="function">
    <text evidence="13 15">Component of the sulfite reductase complex that catalyzes the 6-electron reduction of sulfite to sulfide. This is one of several activities required for the biosynthesis of L-cysteine from sulfate.</text>
</comment>
<evidence type="ECO:0000259" key="17">
    <source>
        <dbReference type="Pfam" id="PF03460"/>
    </source>
</evidence>
<dbReference type="NCBIfam" id="NF010029">
    <property type="entry name" value="PRK13504.1"/>
    <property type="match status" value="1"/>
</dbReference>
<dbReference type="GO" id="GO:0009337">
    <property type="term" value="C:sulfite reductase complex (NADPH)"/>
    <property type="evidence" value="ECO:0007669"/>
    <property type="project" value="InterPro"/>
</dbReference>
<dbReference type="Pfam" id="PF01077">
    <property type="entry name" value="NIR_SIR"/>
    <property type="match status" value="1"/>
</dbReference>
<dbReference type="PRINTS" id="PR00397">
    <property type="entry name" value="SIROHAEM"/>
</dbReference>
<evidence type="ECO:0000313" key="18">
    <source>
        <dbReference type="EMBL" id="QAY66500.1"/>
    </source>
</evidence>
<feature type="domain" description="Nitrite/Sulfite reductase ferredoxin-like" evidence="17">
    <location>
        <begin position="353"/>
        <end position="419"/>
    </location>
</feature>
<dbReference type="Gene3D" id="3.30.413.10">
    <property type="entry name" value="Sulfite Reductase Hemoprotein, domain 1"/>
    <property type="match status" value="2"/>
</dbReference>
<dbReference type="EC" id="1.8.1.2" evidence="15"/>
<evidence type="ECO:0000313" key="19">
    <source>
        <dbReference type="Proteomes" id="UP000293568"/>
    </source>
</evidence>
<comment type="pathway">
    <text evidence="1 15">Sulfur metabolism; hydrogen sulfide biosynthesis; hydrogen sulfide from sulfite (NADPH route): step 1/1.</text>
</comment>
<keyword evidence="19" id="KW-1185">Reference proteome</keyword>
<evidence type="ECO:0000256" key="3">
    <source>
        <dbReference type="ARBA" id="ARBA00022485"/>
    </source>
</evidence>
<keyword evidence="3 15" id="KW-0004">4Fe-4S</keyword>
<dbReference type="GO" id="GO:0019344">
    <property type="term" value="P:cysteine biosynthetic process"/>
    <property type="evidence" value="ECO:0007669"/>
    <property type="project" value="UniProtKB-KW"/>
</dbReference>
<evidence type="ECO:0000256" key="10">
    <source>
        <dbReference type="ARBA" id="ARBA00023014"/>
    </source>
</evidence>
<dbReference type="GO" id="GO:0051539">
    <property type="term" value="F:4 iron, 4 sulfur cluster binding"/>
    <property type="evidence" value="ECO:0007669"/>
    <property type="project" value="UniProtKB-KW"/>
</dbReference>
<comment type="cofactor">
    <cofactor evidence="15">
        <name>siroheme</name>
        <dbReference type="ChEBI" id="CHEBI:60052"/>
    </cofactor>
    <text evidence="15">Binds 1 siroheme per subunit.</text>
</comment>
<dbReference type="InterPro" id="IPR005117">
    <property type="entry name" value="NiRdtase/SiRdtase_haem-b_fer"/>
</dbReference>
<comment type="cofactor">
    <cofactor evidence="15">
        <name>[4Fe-4S] cluster</name>
        <dbReference type="ChEBI" id="CHEBI:49883"/>
    </cofactor>
    <text evidence="15">Binds 1 [4Fe-4S] cluster per subunit.</text>
</comment>
<dbReference type="SUPFAM" id="SSF56014">
    <property type="entry name" value="Nitrite and sulphite reductase 4Fe-4S domain-like"/>
    <property type="match status" value="2"/>
</dbReference>
<evidence type="ECO:0000256" key="2">
    <source>
        <dbReference type="ARBA" id="ARBA00010429"/>
    </source>
</evidence>
<reference evidence="18 19" key="1">
    <citation type="submission" date="2019-01" db="EMBL/GenBank/DDBJ databases">
        <title>Genome sequencing of strain FW100M-2.</title>
        <authorList>
            <person name="Heo J."/>
            <person name="Kim S.-J."/>
            <person name="Kim J.-S."/>
            <person name="Hong S.-B."/>
            <person name="Kwon S.-W."/>
        </authorList>
    </citation>
    <scope>NUCLEOTIDE SEQUENCE [LARGE SCALE GENOMIC DNA]</scope>
    <source>
        <strain evidence="18 19">FW100M-2</strain>
    </source>
</reference>
<keyword evidence="7 15" id="KW-0521">NADP</keyword>
<dbReference type="AlphaFoldDB" id="A0A4P6ETJ0"/>
<feature type="binding site" evidence="15">
    <location>
        <position position="438"/>
    </location>
    <ligand>
        <name>[4Fe-4S] cluster</name>
        <dbReference type="ChEBI" id="CHEBI:49883"/>
    </ligand>
</feature>
<dbReference type="SUPFAM" id="SSF55124">
    <property type="entry name" value="Nitrite/Sulfite reductase N-terminal domain-like"/>
    <property type="match status" value="2"/>
</dbReference>
<dbReference type="RefSeq" id="WP_129440150.1">
    <property type="nucleotide sequence ID" value="NZ_CP035492.1"/>
</dbReference>
<evidence type="ECO:0000256" key="12">
    <source>
        <dbReference type="ARBA" id="ARBA00052219"/>
    </source>
</evidence>
<feature type="binding site" description="axial binding residue" evidence="15">
    <location>
        <position position="487"/>
    </location>
    <ligand>
        <name>siroheme</name>
        <dbReference type="ChEBI" id="CHEBI:60052"/>
    </ligand>
    <ligandPart>
        <name>Fe</name>
        <dbReference type="ChEBI" id="CHEBI:18248"/>
    </ligandPart>
</feature>
<evidence type="ECO:0000256" key="14">
    <source>
        <dbReference type="ARBA" id="ARBA00062253"/>
    </source>
</evidence>
<dbReference type="InterPro" id="IPR006067">
    <property type="entry name" value="NO2/SO3_Rdtase_4Fe4S_dom"/>
</dbReference>
<dbReference type="FunFam" id="3.30.413.10:FF:000003">
    <property type="entry name" value="Sulfite reductase [NADPH] hemoprotein beta-component"/>
    <property type="match status" value="1"/>
</dbReference>
<keyword evidence="9 15" id="KW-0408">Iron</keyword>
<comment type="subunit">
    <text evidence="14 15">Alpha(8)-beta(8). The alpha component is a flavoprotein, the beta component is a hemoprotein.</text>
</comment>
<evidence type="ECO:0000259" key="16">
    <source>
        <dbReference type="Pfam" id="PF01077"/>
    </source>
</evidence>
<comment type="similarity">
    <text evidence="2 15">Belongs to the nitrite and sulfite reductase 4Fe-4S domain family.</text>
</comment>
<dbReference type="GO" id="GO:0004783">
    <property type="term" value="F:sulfite reductase (NADPH) activity"/>
    <property type="evidence" value="ECO:0007669"/>
    <property type="project" value="UniProtKB-UniRule"/>
</dbReference>
<evidence type="ECO:0000256" key="7">
    <source>
        <dbReference type="ARBA" id="ARBA00022857"/>
    </source>
</evidence>
<gene>
    <name evidence="15 18" type="primary">cysI</name>
    <name evidence="18" type="ORF">ET464_08825</name>
</gene>
<dbReference type="GO" id="GO:0070814">
    <property type="term" value="P:hydrogen sulfide biosynthetic process"/>
    <property type="evidence" value="ECO:0007669"/>
    <property type="project" value="UniProtKB-UniRule"/>
</dbReference>
<dbReference type="GO" id="GO:0000103">
    <property type="term" value="P:sulfate assimilation"/>
    <property type="evidence" value="ECO:0007669"/>
    <property type="project" value="UniProtKB-UniRule"/>
</dbReference>
<sequence length="573" mass="64089">MANKRKVEPIGGPPSDVELLKLESNYLRGSLVESLSDRITGGLPELDNRLLKFHGSYMQDDRDLRNEREKQKLEPSYQFMLRIVLPGGKTTPEQWLVLDKLADQYGSGSLRITTRQAFQLHGVLKWNLKDTIKNINDTLLTTLAACGDVSRNVMCNPNPYQSEVHSEVLQWAERLTAHLAPKTPAYHEIWLDGEKVTTSEEQGEVEPIYGPVYLPRKFKIGITVPPTNDVDVYSQDLGYIAIVEDGKLAGFNVCVGGGMGMTHGDTNTYPQLAKVIGFCTPDQVLDVAEKTVTIQRDYGNRSVRKNARFKYTIDRHGLDWFVDELHDRLGWELQPAREFQFAHNGDRYGWVKGKDGKWNVTLYIQSGRIIDTDSSKLKTGLREIAKIHTGDFRLTGNQNLVIANISSQKKAKISALLEQYGITAGGQYSALRRSALSCVALPTCGLAMAEAERYLPDLLDKLEPILEEAGIRDEEINIRMTGCPNGCARPALGEIAFIGKSPGKYNLYMGAGFTGDRLSKLYRENIGEDEIIDTLRPIFHHYASDRSEGEHFGDFVIRAGYVQAVTDGTNFHS</sequence>
<evidence type="ECO:0000256" key="8">
    <source>
        <dbReference type="ARBA" id="ARBA00023002"/>
    </source>
</evidence>
<dbReference type="PROSITE" id="PS00365">
    <property type="entry name" value="NIR_SIR"/>
    <property type="match status" value="1"/>
</dbReference>
<evidence type="ECO:0000256" key="6">
    <source>
        <dbReference type="ARBA" id="ARBA00022723"/>
    </source>
</evidence>
<dbReference type="UniPathway" id="UPA00140">
    <property type="reaction ID" value="UER00207"/>
</dbReference>
<dbReference type="GO" id="GO:0050661">
    <property type="term" value="F:NADP binding"/>
    <property type="evidence" value="ECO:0007669"/>
    <property type="project" value="InterPro"/>
</dbReference>
<dbReference type="OrthoDB" id="9803707at2"/>
<evidence type="ECO:0000256" key="1">
    <source>
        <dbReference type="ARBA" id="ARBA00004774"/>
    </source>
</evidence>
<dbReference type="PANTHER" id="PTHR11493:SF47">
    <property type="entry name" value="SULFITE REDUCTASE [NADPH] SUBUNIT BETA"/>
    <property type="match status" value="1"/>
</dbReference>
<keyword evidence="8 15" id="KW-0560">Oxidoreductase</keyword>
<feature type="binding site" evidence="15">
    <location>
        <position position="487"/>
    </location>
    <ligand>
        <name>[4Fe-4S] cluster</name>
        <dbReference type="ChEBI" id="CHEBI:49883"/>
    </ligand>
</feature>
<evidence type="ECO:0000256" key="5">
    <source>
        <dbReference type="ARBA" id="ARBA00022617"/>
    </source>
</evidence>
<dbReference type="InterPro" id="IPR045854">
    <property type="entry name" value="NO2/SO3_Rdtase_4Fe4S_sf"/>
</dbReference>
<evidence type="ECO:0000256" key="4">
    <source>
        <dbReference type="ARBA" id="ARBA00022605"/>
    </source>
</evidence>
<dbReference type="FunFam" id="3.30.413.10:FF:000004">
    <property type="entry name" value="Sulfite reductase [NADPH] hemoprotein beta-component"/>
    <property type="match status" value="1"/>
</dbReference>